<name>A0A1H7BBF3_9BACT</name>
<protein>
    <submittedName>
        <fullName evidence="1">Uncharacterized protein</fullName>
    </submittedName>
</protein>
<dbReference type="AlphaFoldDB" id="A0A1H7BBF3"/>
<accession>A0A1H7BBF3</accession>
<evidence type="ECO:0000313" key="2">
    <source>
        <dbReference type="Proteomes" id="UP000199403"/>
    </source>
</evidence>
<gene>
    <name evidence="1" type="ORF">SAMN05192553_11126</name>
</gene>
<sequence>MYRSSLAEILSQSSLLSLRSLATFRGFFLFDFQVANDSHAFHGILKLFILPYYLKTNRPGAQNTMP</sequence>
<keyword evidence="2" id="KW-1185">Reference proteome</keyword>
<organism evidence="1 2">
    <name type="scientific">Cyclobacterium xiamenense</name>
    <dbReference type="NCBI Taxonomy" id="1297121"/>
    <lineage>
        <taxon>Bacteria</taxon>
        <taxon>Pseudomonadati</taxon>
        <taxon>Bacteroidota</taxon>
        <taxon>Cytophagia</taxon>
        <taxon>Cytophagales</taxon>
        <taxon>Cyclobacteriaceae</taxon>
        <taxon>Cyclobacterium</taxon>
    </lineage>
</organism>
<dbReference type="EMBL" id="FNZH01000011">
    <property type="protein sequence ID" value="SEJ74999.1"/>
    <property type="molecule type" value="Genomic_DNA"/>
</dbReference>
<evidence type="ECO:0000313" key="1">
    <source>
        <dbReference type="EMBL" id="SEJ74999.1"/>
    </source>
</evidence>
<dbReference type="Proteomes" id="UP000199403">
    <property type="component" value="Unassembled WGS sequence"/>
</dbReference>
<proteinExistence type="predicted"/>
<reference evidence="2" key="1">
    <citation type="submission" date="2016-10" db="EMBL/GenBank/DDBJ databases">
        <authorList>
            <person name="Varghese N."/>
            <person name="Submissions S."/>
        </authorList>
    </citation>
    <scope>NUCLEOTIDE SEQUENCE [LARGE SCALE GENOMIC DNA]</scope>
    <source>
        <strain evidence="2">IBRC-M 10761</strain>
    </source>
</reference>